<dbReference type="PANTHER" id="PTHR43056:SF5">
    <property type="entry name" value="PEPTIDASE S9 PROLYL OLIGOPEPTIDASE CATALYTIC DOMAIN-CONTAINING PROTEIN"/>
    <property type="match status" value="1"/>
</dbReference>
<protein>
    <submittedName>
        <fullName evidence="2">Alpha/beta-hydrolase</fullName>
    </submittedName>
</protein>
<reference evidence="2 3" key="1">
    <citation type="submission" date="2016-07" db="EMBL/GenBank/DDBJ databases">
        <title>Draft genome of the white-rot fungus Obba rivulosa 3A-2.</title>
        <authorList>
            <consortium name="DOE Joint Genome Institute"/>
            <person name="Miettinen O."/>
            <person name="Riley R."/>
            <person name="Acob R."/>
            <person name="Barry K."/>
            <person name="Cullen D."/>
            <person name="De Vries R."/>
            <person name="Hainaut M."/>
            <person name="Hatakka A."/>
            <person name="Henrissat B."/>
            <person name="Hilden K."/>
            <person name="Kuo R."/>
            <person name="Labutti K."/>
            <person name="Lipzen A."/>
            <person name="Makela M.R."/>
            <person name="Sandor L."/>
            <person name="Spatafora J.W."/>
            <person name="Grigoriev I.V."/>
            <person name="Hibbett D.S."/>
        </authorList>
    </citation>
    <scope>NUCLEOTIDE SEQUENCE [LARGE SCALE GENOMIC DNA]</scope>
    <source>
        <strain evidence="2 3">3A-2</strain>
    </source>
</reference>
<dbReference type="Proteomes" id="UP000250043">
    <property type="component" value="Unassembled WGS sequence"/>
</dbReference>
<dbReference type="SUPFAM" id="SSF82171">
    <property type="entry name" value="DPP6 N-terminal domain-like"/>
    <property type="match status" value="1"/>
</dbReference>
<organism evidence="2 3">
    <name type="scientific">Obba rivulosa</name>
    <dbReference type="NCBI Taxonomy" id="1052685"/>
    <lineage>
        <taxon>Eukaryota</taxon>
        <taxon>Fungi</taxon>
        <taxon>Dikarya</taxon>
        <taxon>Basidiomycota</taxon>
        <taxon>Agaricomycotina</taxon>
        <taxon>Agaricomycetes</taxon>
        <taxon>Polyporales</taxon>
        <taxon>Gelatoporiaceae</taxon>
        <taxon>Obba</taxon>
    </lineage>
</organism>
<dbReference type="OrthoDB" id="43744at2759"/>
<feature type="domain" description="Peptidase S9 prolyl oligopeptidase catalytic" evidence="1">
    <location>
        <begin position="437"/>
        <end position="647"/>
    </location>
</feature>
<dbReference type="Gene3D" id="3.40.50.1820">
    <property type="entry name" value="alpha/beta hydrolase"/>
    <property type="match status" value="1"/>
</dbReference>
<keyword evidence="3" id="KW-1185">Reference proteome</keyword>
<dbReference type="InterPro" id="IPR001375">
    <property type="entry name" value="Peptidase_S9_cat"/>
</dbReference>
<dbReference type="Gene3D" id="2.120.10.30">
    <property type="entry name" value="TolB, C-terminal domain"/>
    <property type="match status" value="1"/>
</dbReference>
<sequence length="654" mass="71958">MTKTASYGTWSSPITSDALLENAAGVDETFVDPITSVIYHIEKRPSEGGRNAIVVTEENRDLLGKDWNVRTEVHSYGGAPAIAYGGVVYFSHFKDSRVYMVKDGGEPEPITPEDKPYRYARFTVHPTHTHLLVSILEDHTNDVPSAIVNTLCVINTKAKSVTTIVYGADFYSHPSFSPDGSHLVWQQWNHPDMPWEGSEIYCAKVSTDGSKLVLDDVTYVAGKAKEISASYPFWASSDVIMFTSDISGFQNPWKYTLSSHLAAPVLQQPVEQDFAQPGWRLDFDWGVPLELDGKMALYTALKDGRSVLYVVSLVSGTLEEIDCPYVDLGGLRRVAHDAVVFNGATSQSGWGVILCSIKEYGRPQFTALNASAKEASKFPPSYISAARAITIPIPPNNEPVYVLYLPPKNPEYEGPVDEKPPCIVDVHGGPTGRASPALSWSKQFWTTRGWAWLDVNYGGSSGQGRQYINRLAGQWGVVDVEDCVHAAQRLSSPPYSLIDPKRIVITGQSSGGFTVLAALCNFPDVFAAATSSFGISNLYKLAEFTHKFESHYPFKLIGGTPDEVPQIYHERSPVFHADKIKSPLLVLQGSDDAVVPPGQAEEIVNTIKKRGGRVEYVVYQGEGHGWRKAETIKDALEKELAFYRDVLRLAAADP</sequence>
<proteinExistence type="predicted"/>
<keyword evidence="2" id="KW-0378">Hydrolase</keyword>
<dbReference type="GO" id="GO:0006508">
    <property type="term" value="P:proteolysis"/>
    <property type="evidence" value="ECO:0007669"/>
    <property type="project" value="InterPro"/>
</dbReference>
<dbReference type="PANTHER" id="PTHR43056">
    <property type="entry name" value="PEPTIDASE S9 PROLYL OLIGOPEPTIDASE"/>
    <property type="match status" value="1"/>
</dbReference>
<dbReference type="GO" id="GO:0008236">
    <property type="term" value="F:serine-type peptidase activity"/>
    <property type="evidence" value="ECO:0007669"/>
    <property type="project" value="InterPro"/>
</dbReference>
<dbReference type="Pfam" id="PF00326">
    <property type="entry name" value="Peptidase_S9"/>
    <property type="match status" value="1"/>
</dbReference>
<dbReference type="InterPro" id="IPR011042">
    <property type="entry name" value="6-blade_b-propeller_TolB-like"/>
</dbReference>
<gene>
    <name evidence="2" type="ORF">OBBRIDRAFT_798228</name>
</gene>
<accession>A0A8E2AL70</accession>
<evidence type="ECO:0000313" key="3">
    <source>
        <dbReference type="Proteomes" id="UP000250043"/>
    </source>
</evidence>
<evidence type="ECO:0000259" key="1">
    <source>
        <dbReference type="Pfam" id="PF00326"/>
    </source>
</evidence>
<dbReference type="InterPro" id="IPR050585">
    <property type="entry name" value="Xaa-Pro_dipeptidyl-ppase/CocE"/>
</dbReference>
<dbReference type="EMBL" id="KV722587">
    <property type="protein sequence ID" value="OCH85384.1"/>
    <property type="molecule type" value="Genomic_DNA"/>
</dbReference>
<dbReference type="InterPro" id="IPR029058">
    <property type="entry name" value="AB_hydrolase_fold"/>
</dbReference>
<evidence type="ECO:0000313" key="2">
    <source>
        <dbReference type="EMBL" id="OCH85384.1"/>
    </source>
</evidence>
<name>A0A8E2AL70_9APHY</name>
<dbReference type="SUPFAM" id="SSF53474">
    <property type="entry name" value="alpha/beta-Hydrolases"/>
    <property type="match status" value="1"/>
</dbReference>
<dbReference type="AlphaFoldDB" id="A0A8E2AL70"/>